<dbReference type="SUPFAM" id="SSF64484">
    <property type="entry name" value="beta and beta-prime subunits of DNA dependent RNA-polymerase"/>
    <property type="match status" value="1"/>
</dbReference>
<evidence type="ECO:0000256" key="3">
    <source>
        <dbReference type="ARBA" id="ARBA00022833"/>
    </source>
</evidence>
<evidence type="ECO:0000313" key="6">
    <source>
        <dbReference type="Proteomes" id="UP000279833"/>
    </source>
</evidence>
<organism evidence="7">
    <name type="scientific">Schistosoma curassoni</name>
    <dbReference type="NCBI Taxonomy" id="6186"/>
    <lineage>
        <taxon>Eukaryota</taxon>
        <taxon>Metazoa</taxon>
        <taxon>Spiralia</taxon>
        <taxon>Lophotrochozoa</taxon>
        <taxon>Platyhelminthes</taxon>
        <taxon>Trematoda</taxon>
        <taxon>Digenea</taxon>
        <taxon>Strigeidida</taxon>
        <taxon>Schistosomatoidea</taxon>
        <taxon>Schistosomatidae</taxon>
        <taxon>Schistosoma</taxon>
    </lineage>
</organism>
<dbReference type="EMBL" id="UZAK01005477">
    <property type="protein sequence ID" value="VDO87672.1"/>
    <property type="molecule type" value="Genomic_DNA"/>
</dbReference>
<dbReference type="GO" id="GO:0003899">
    <property type="term" value="F:DNA-directed RNA polymerase activity"/>
    <property type="evidence" value="ECO:0007669"/>
    <property type="project" value="UniProtKB-EC"/>
</dbReference>
<dbReference type="EC" id="2.7.7.6" evidence="1"/>
<dbReference type="PANTHER" id="PTHR48446:SF1">
    <property type="entry name" value="DNA-DIRECTED RNA POLYMERASE SUBUNIT BETA' N-TERMINAL SECTION"/>
    <property type="match status" value="1"/>
</dbReference>
<name>A0A183JNH3_9TREM</name>
<dbReference type="GO" id="GO:0046872">
    <property type="term" value="F:metal ion binding"/>
    <property type="evidence" value="ECO:0007669"/>
    <property type="project" value="UniProtKB-KW"/>
</dbReference>
<accession>A0A183JNH3</accession>
<feature type="domain" description="RNA polymerase Rpb1" evidence="4">
    <location>
        <begin position="35"/>
        <end position="261"/>
    </location>
</feature>
<dbReference type="InterPro" id="IPR007081">
    <property type="entry name" value="RNA_pol_Rpb1_5"/>
</dbReference>
<reference evidence="5 6" key="2">
    <citation type="submission" date="2018-11" db="EMBL/GenBank/DDBJ databases">
        <authorList>
            <consortium name="Pathogen Informatics"/>
        </authorList>
    </citation>
    <scope>NUCLEOTIDE SEQUENCE [LARGE SCALE GENOMIC DNA]</scope>
    <source>
        <strain evidence="5">Dakar</strain>
        <strain evidence="6">Dakar, Senegal</strain>
    </source>
</reference>
<dbReference type="PANTHER" id="PTHR48446">
    <property type="entry name" value="DNA-DIRECTED RNA POLYMERASE SUBUNIT BETA' N-TERMINAL SECTION"/>
    <property type="match status" value="1"/>
</dbReference>
<evidence type="ECO:0000256" key="2">
    <source>
        <dbReference type="ARBA" id="ARBA00022723"/>
    </source>
</evidence>
<gene>
    <name evidence="5" type="ORF">SCUD_LOCUS4259</name>
</gene>
<evidence type="ECO:0000256" key="1">
    <source>
        <dbReference type="ARBA" id="ARBA00012418"/>
    </source>
</evidence>
<sequence length="322" mass="36419">MKLTNKKEFIHHSVCPKIRKWQEWCTENANGSNLINQNERLTRTQLRIFLTHVKEKYEKALIEPGTAVGALCGQSVGEPATQMTLKTFHFAGVASMNITQGVPRMREIVNAAAKIKTPLICVTLTDPFSASLARQVKLSIEPTRLADISLSLSQCLTPEYVYVAIKLDKKRMDRRGITTPQVATAIQTTKLKKTKISRVTYAKDYIFVYPVDLNALETVVKLVEDVIVKGIPGVSRVVIQQDKGEHRIFVEGARLREVCFVFHLLQDKFREFYCLDYTLILVSQPLKPVDTGQLLRFSLGLFNPLLSRSSSSILAELHRLIY</sequence>
<evidence type="ECO:0000313" key="5">
    <source>
        <dbReference type="EMBL" id="VDO87672.1"/>
    </source>
</evidence>
<dbReference type="InterPro" id="IPR015700">
    <property type="entry name" value="RPC1"/>
</dbReference>
<dbReference type="AlphaFoldDB" id="A0A183JNH3"/>
<dbReference type="STRING" id="6186.A0A183JNH3"/>
<keyword evidence="3" id="KW-0862">Zinc</keyword>
<dbReference type="WBParaSite" id="SCUD_0000425901-mRNA-1">
    <property type="protein sequence ID" value="SCUD_0000425901-mRNA-1"/>
    <property type="gene ID" value="SCUD_0000425901"/>
</dbReference>
<evidence type="ECO:0000313" key="7">
    <source>
        <dbReference type="WBParaSite" id="SCUD_0000425901-mRNA-1"/>
    </source>
</evidence>
<reference evidence="7" key="1">
    <citation type="submission" date="2016-06" db="UniProtKB">
        <authorList>
            <consortium name="WormBaseParasite"/>
        </authorList>
    </citation>
    <scope>IDENTIFICATION</scope>
</reference>
<keyword evidence="2" id="KW-0479">Metal-binding</keyword>
<dbReference type="GO" id="GO:0003677">
    <property type="term" value="F:DNA binding"/>
    <property type="evidence" value="ECO:0007669"/>
    <property type="project" value="InterPro"/>
</dbReference>
<protein>
    <recommendedName>
        <fullName evidence="1">DNA-directed RNA polymerase</fullName>
        <ecNumber evidence="1">2.7.7.6</ecNumber>
    </recommendedName>
</protein>
<dbReference type="GO" id="GO:0006351">
    <property type="term" value="P:DNA-templated transcription"/>
    <property type="evidence" value="ECO:0007669"/>
    <property type="project" value="InterPro"/>
</dbReference>
<keyword evidence="6" id="KW-1185">Reference proteome</keyword>
<evidence type="ECO:0000259" key="4">
    <source>
        <dbReference type="Pfam" id="PF04998"/>
    </source>
</evidence>
<dbReference type="Proteomes" id="UP000279833">
    <property type="component" value="Unassembled WGS sequence"/>
</dbReference>
<dbReference type="Pfam" id="PF04998">
    <property type="entry name" value="RNA_pol_Rpb1_5"/>
    <property type="match status" value="1"/>
</dbReference>
<proteinExistence type="predicted"/>